<dbReference type="EMBL" id="CACRSZ010000040">
    <property type="protein sequence ID" value="VYT12291.1"/>
    <property type="molecule type" value="Genomic_DNA"/>
</dbReference>
<accession>A0A6N2U792</accession>
<proteinExistence type="predicted"/>
<dbReference type="AlphaFoldDB" id="A0A6N2U792"/>
<dbReference type="InterPro" id="IPR032762">
    <property type="entry name" value="Polysacc_deac_3"/>
</dbReference>
<evidence type="ECO:0000313" key="1">
    <source>
        <dbReference type="EMBL" id="VYT12291.1"/>
    </source>
</evidence>
<reference evidence="1" key="1">
    <citation type="submission" date="2019-11" db="EMBL/GenBank/DDBJ databases">
        <authorList>
            <person name="Feng L."/>
        </authorList>
    </citation>
    <scope>NUCLEOTIDE SEQUENCE</scope>
    <source>
        <strain evidence="1">BfaecisLFYP10</strain>
    </source>
</reference>
<organism evidence="1">
    <name type="scientific">Bacteroides faecis</name>
    <dbReference type="NCBI Taxonomy" id="674529"/>
    <lineage>
        <taxon>Bacteria</taxon>
        <taxon>Pseudomonadati</taxon>
        <taxon>Bacteroidota</taxon>
        <taxon>Bacteroidia</taxon>
        <taxon>Bacteroidales</taxon>
        <taxon>Bacteroidaceae</taxon>
        <taxon>Bacteroides</taxon>
    </lineage>
</organism>
<sequence>MFGTLRYIVGYYEYNYYRLNSHISIAQIDASSFKLTVNLPGEKFFYYPSTTINLPGISMYDIVSIEGNDALTGLSYADYKDGIMLNIDCRKYLFEHAENFVKRYEANPSDASNKADALYFVNILKESAKKEALKKRLQ</sequence>
<protein>
    <submittedName>
        <fullName evidence="1">Uncharacterized protein</fullName>
    </submittedName>
</protein>
<dbReference type="Pfam" id="PF15421">
    <property type="entry name" value="Polysacc_deac_3"/>
    <property type="match status" value="1"/>
</dbReference>
<gene>
    <name evidence="1" type="ORF">BFLFYP10_00513</name>
</gene>
<name>A0A6N2U792_9BACE</name>